<evidence type="ECO:0000313" key="3">
    <source>
        <dbReference type="Proteomes" id="UP000199469"/>
    </source>
</evidence>
<name>A0A1I0RJ87_9FLAO</name>
<proteinExistence type="predicted"/>
<keyword evidence="1" id="KW-0812">Transmembrane</keyword>
<reference evidence="3" key="1">
    <citation type="submission" date="2016-10" db="EMBL/GenBank/DDBJ databases">
        <authorList>
            <person name="Varghese N."/>
            <person name="Submissions S."/>
        </authorList>
    </citation>
    <scope>NUCLEOTIDE SEQUENCE [LARGE SCALE GENOMIC DNA]</scope>
    <source>
        <strain evidence="3">DSM 17724</strain>
    </source>
</reference>
<evidence type="ECO:0000313" key="2">
    <source>
        <dbReference type="EMBL" id="SEW41055.1"/>
    </source>
</evidence>
<keyword evidence="1" id="KW-1133">Transmembrane helix</keyword>
<dbReference type="Proteomes" id="UP000199469">
    <property type="component" value="Unassembled WGS sequence"/>
</dbReference>
<keyword evidence="1" id="KW-0472">Membrane</keyword>
<dbReference type="EMBL" id="FOIU01000002">
    <property type="protein sequence ID" value="SEW41055.1"/>
    <property type="molecule type" value="Genomic_DNA"/>
</dbReference>
<feature type="transmembrane region" description="Helical" evidence="1">
    <location>
        <begin position="17"/>
        <end position="34"/>
    </location>
</feature>
<evidence type="ECO:0000256" key="1">
    <source>
        <dbReference type="SAM" id="Phobius"/>
    </source>
</evidence>
<accession>A0A1I0RJ87</accession>
<organism evidence="2 3">
    <name type="scientific">Chryseobacterium wanjuense</name>
    <dbReference type="NCBI Taxonomy" id="356305"/>
    <lineage>
        <taxon>Bacteria</taxon>
        <taxon>Pseudomonadati</taxon>
        <taxon>Bacteroidota</taxon>
        <taxon>Flavobacteriia</taxon>
        <taxon>Flavobacteriales</taxon>
        <taxon>Weeksellaceae</taxon>
        <taxon>Chryseobacterium group</taxon>
        <taxon>Chryseobacterium</taxon>
    </lineage>
</organism>
<protein>
    <submittedName>
        <fullName evidence="2">Uncharacterized protein</fullName>
    </submittedName>
</protein>
<gene>
    <name evidence="2" type="ORF">SAMN05421841_2767</name>
</gene>
<keyword evidence="3" id="KW-1185">Reference proteome</keyword>
<dbReference type="AlphaFoldDB" id="A0A1I0RJ87"/>
<sequence length="154" mass="17896">MITFDIQKNVADQLMKIQINIILVILLLFLNGILKAQKTVSDTLAYAKKFETNKEKYIGKPFSLLLKDMTQMQPKKAKSDLRDNPSNPLPSTLFRFSDKDINSANEVTLVITWKADDTPTTPIEFFEQEHNYRFTVSEKNFFEKKIVKDILVYK</sequence>